<dbReference type="PRINTS" id="PR00481">
    <property type="entry name" value="LAMNOPPTDASE"/>
</dbReference>
<keyword evidence="5 9" id="KW-0645">Protease</keyword>
<feature type="binding site" evidence="9">
    <location>
        <position position="266"/>
    </location>
    <ligand>
        <name>Mn(2+)</name>
        <dbReference type="ChEBI" id="CHEBI:29035"/>
        <label>2</label>
    </ligand>
</feature>
<feature type="binding site" evidence="9">
    <location>
        <position position="271"/>
    </location>
    <ligand>
        <name>Mn(2+)</name>
        <dbReference type="ChEBI" id="CHEBI:29035"/>
        <label>2</label>
    </ligand>
</feature>
<feature type="active site" evidence="9">
    <location>
        <position position="278"/>
    </location>
</feature>
<feature type="active site" evidence="9">
    <location>
        <position position="352"/>
    </location>
</feature>
<dbReference type="EC" id="3.4.11.10" evidence="9"/>
<keyword evidence="9" id="KW-0963">Cytoplasm</keyword>
<evidence type="ECO:0000256" key="9">
    <source>
        <dbReference type="HAMAP-Rule" id="MF_00181"/>
    </source>
</evidence>
<dbReference type="PANTHER" id="PTHR11963:SF23">
    <property type="entry name" value="CYTOSOL AMINOPEPTIDASE"/>
    <property type="match status" value="1"/>
</dbReference>
<comment type="cofactor">
    <cofactor evidence="9">
        <name>Mn(2+)</name>
        <dbReference type="ChEBI" id="CHEBI:29035"/>
    </cofactor>
    <text evidence="9">Binds 2 manganese ions per subunit.</text>
</comment>
<dbReference type="FunFam" id="3.40.630.10:FF:000004">
    <property type="entry name" value="Probable cytosol aminopeptidase"/>
    <property type="match status" value="1"/>
</dbReference>
<dbReference type="SUPFAM" id="SSF52949">
    <property type="entry name" value="Macro domain-like"/>
    <property type="match status" value="1"/>
</dbReference>
<comment type="catalytic activity">
    <reaction evidence="2 9">
        <text>Release of an N-terminal amino acid, preferentially leucine, but not glutamic or aspartic acids.</text>
        <dbReference type="EC" id="3.4.11.10"/>
    </reaction>
</comment>
<keyword evidence="4 9" id="KW-0031">Aminopeptidase</keyword>
<evidence type="ECO:0000256" key="8">
    <source>
        <dbReference type="ARBA" id="ARBA00023211"/>
    </source>
</evidence>
<evidence type="ECO:0000256" key="2">
    <source>
        <dbReference type="ARBA" id="ARBA00000967"/>
    </source>
</evidence>
<dbReference type="NCBIfam" id="NF002077">
    <property type="entry name" value="PRK00913.2-4"/>
    <property type="match status" value="1"/>
</dbReference>
<dbReference type="EC" id="3.4.11.1" evidence="9"/>
<dbReference type="HAMAP" id="MF_00181">
    <property type="entry name" value="Cytosol_peptidase_M17"/>
    <property type="match status" value="1"/>
</dbReference>
<dbReference type="InterPro" id="IPR043472">
    <property type="entry name" value="Macro_dom-like"/>
</dbReference>
<dbReference type="PANTHER" id="PTHR11963">
    <property type="entry name" value="LEUCINE AMINOPEPTIDASE-RELATED"/>
    <property type="match status" value="1"/>
</dbReference>
<dbReference type="SUPFAM" id="SSF53187">
    <property type="entry name" value="Zn-dependent exopeptidases"/>
    <property type="match status" value="1"/>
</dbReference>
<feature type="binding site" evidence="9">
    <location>
        <position position="271"/>
    </location>
    <ligand>
        <name>Mn(2+)</name>
        <dbReference type="ChEBI" id="CHEBI:29035"/>
        <label>1</label>
    </ligand>
</feature>
<name>A0A437Q6R0_9GAMM</name>
<feature type="binding site" evidence="9">
    <location>
        <position position="289"/>
    </location>
    <ligand>
        <name>Mn(2+)</name>
        <dbReference type="ChEBI" id="CHEBI:29035"/>
        <label>2</label>
    </ligand>
</feature>
<sequence>MDFEIVNGNVATLDTECLVIGVAADAALTPSATAINSAAQGYLSDLVAAGDIKGKTGETLLLQRLNGVSAKRILVVGLGKADERHDRSYKKVIKAILGQVKALNLKEITIALDGEASDQADTYRQTRLLVETATAELYQYDATKSKKADPYAIEKFAIHLSEDNTEEGEGALVDGAAIANGMNTARELGNLPGNICTPTYLADQAKELANEYDSVTCEVLDEDAMRQLGMNCLLSVGNGSEQPSQLIIIKHNGGEEGDKPHVLVGKGITFDTGGISLKPGAKMDEMKFDMCGAASVMGAMTAVAEMDLPINIYGVIAAAENMPSGHATKPGDIVTTLSGQTVEILNTDAEGRLVLCDTLTYVERFEPASVVDIATLTGACIVALGHVPSGVMTNDEDLAQELSVAGDYASDRVWRLPLWDDYQELLDSNFADIANIGGPAAGTITAGCFLSRFTKAYRWAHIDIAGTAWNSAGKAKGATGRCVPLLAQYMLNQAADVIDDE</sequence>
<dbReference type="Pfam" id="PF00883">
    <property type="entry name" value="Peptidase_M17"/>
    <property type="match status" value="1"/>
</dbReference>
<feature type="binding site" evidence="9">
    <location>
        <position position="348"/>
    </location>
    <ligand>
        <name>Mn(2+)</name>
        <dbReference type="ChEBI" id="CHEBI:29035"/>
        <label>1</label>
    </ligand>
</feature>
<comment type="caution">
    <text evidence="11">The sequence shown here is derived from an EMBL/GenBank/DDBJ whole genome shotgun (WGS) entry which is preliminary data.</text>
</comment>
<organism evidence="11 12">
    <name type="scientific">Neptunomonas marina</name>
    <dbReference type="NCBI Taxonomy" id="1815562"/>
    <lineage>
        <taxon>Bacteria</taxon>
        <taxon>Pseudomonadati</taxon>
        <taxon>Pseudomonadota</taxon>
        <taxon>Gammaproteobacteria</taxon>
        <taxon>Oceanospirillales</taxon>
        <taxon>Oceanospirillaceae</taxon>
        <taxon>Neptunomonas</taxon>
    </lineage>
</organism>
<dbReference type="RefSeq" id="WP_127694878.1">
    <property type="nucleotide sequence ID" value="NZ_SACQ01000006.1"/>
</dbReference>
<evidence type="ECO:0000256" key="3">
    <source>
        <dbReference type="ARBA" id="ARBA00009528"/>
    </source>
</evidence>
<dbReference type="PROSITE" id="PS00631">
    <property type="entry name" value="CYTOSOL_AP"/>
    <property type="match status" value="1"/>
</dbReference>
<dbReference type="GO" id="GO:0030145">
    <property type="term" value="F:manganese ion binding"/>
    <property type="evidence" value="ECO:0007669"/>
    <property type="project" value="UniProtKB-UniRule"/>
</dbReference>
<dbReference type="CDD" id="cd00433">
    <property type="entry name" value="Peptidase_M17"/>
    <property type="match status" value="1"/>
</dbReference>
<comment type="subcellular location">
    <subcellularLocation>
        <location evidence="9">Cytoplasm</location>
    </subcellularLocation>
</comment>
<dbReference type="InterPro" id="IPR008283">
    <property type="entry name" value="Peptidase_M17_N"/>
</dbReference>
<dbReference type="AlphaFoldDB" id="A0A437Q6R0"/>
<proteinExistence type="inferred from homology"/>
<evidence type="ECO:0000313" key="11">
    <source>
        <dbReference type="EMBL" id="RVU30093.1"/>
    </source>
</evidence>
<dbReference type="Pfam" id="PF02789">
    <property type="entry name" value="Peptidase_M17_N"/>
    <property type="match status" value="1"/>
</dbReference>
<evidence type="ECO:0000256" key="7">
    <source>
        <dbReference type="ARBA" id="ARBA00022801"/>
    </source>
</evidence>
<feature type="domain" description="Cytosol aminopeptidase" evidence="10">
    <location>
        <begin position="346"/>
        <end position="353"/>
    </location>
</feature>
<dbReference type="InterPro" id="IPR011356">
    <property type="entry name" value="Leucine_aapep/pepB"/>
</dbReference>
<dbReference type="GO" id="GO:0006508">
    <property type="term" value="P:proteolysis"/>
    <property type="evidence" value="ECO:0007669"/>
    <property type="project" value="UniProtKB-KW"/>
</dbReference>
<dbReference type="GO" id="GO:0070006">
    <property type="term" value="F:metalloaminopeptidase activity"/>
    <property type="evidence" value="ECO:0007669"/>
    <property type="project" value="InterPro"/>
</dbReference>
<dbReference type="Gene3D" id="3.40.220.10">
    <property type="entry name" value="Leucine Aminopeptidase, subunit E, domain 1"/>
    <property type="match status" value="1"/>
</dbReference>
<evidence type="ECO:0000259" key="10">
    <source>
        <dbReference type="PROSITE" id="PS00631"/>
    </source>
</evidence>
<accession>A0A437Q6R0</accession>
<reference evidence="11 12" key="1">
    <citation type="submission" date="2019-01" db="EMBL/GenBank/DDBJ databases">
        <authorList>
            <person name="Chen W.-M."/>
        </authorList>
    </citation>
    <scope>NUCLEOTIDE SEQUENCE [LARGE SCALE GENOMIC DNA]</scope>
    <source>
        <strain evidence="11 12">HPM-16</strain>
    </source>
</reference>
<dbReference type="NCBIfam" id="NF002074">
    <property type="entry name" value="PRK00913.1-4"/>
    <property type="match status" value="1"/>
</dbReference>
<dbReference type="Gene3D" id="3.40.630.10">
    <property type="entry name" value="Zn peptidases"/>
    <property type="match status" value="1"/>
</dbReference>
<comment type="similarity">
    <text evidence="3 9">Belongs to the peptidase M17 family.</text>
</comment>
<feature type="binding site" evidence="9">
    <location>
        <position position="350"/>
    </location>
    <ligand>
        <name>Mn(2+)</name>
        <dbReference type="ChEBI" id="CHEBI:29035"/>
        <label>1</label>
    </ligand>
</feature>
<evidence type="ECO:0000256" key="5">
    <source>
        <dbReference type="ARBA" id="ARBA00022670"/>
    </source>
</evidence>
<dbReference type="NCBIfam" id="NF002073">
    <property type="entry name" value="PRK00913.1-2"/>
    <property type="match status" value="1"/>
</dbReference>
<evidence type="ECO:0000256" key="4">
    <source>
        <dbReference type="ARBA" id="ARBA00022438"/>
    </source>
</evidence>
<comment type="catalytic activity">
    <reaction evidence="1 9">
        <text>Release of an N-terminal amino acid, Xaa-|-Yaa-, in which Xaa is preferably Leu, but may be other amino acids including Pro although not Arg or Lys, and Yaa may be Pro. Amino acid amides and methyl esters are also readily hydrolyzed, but rates on arylamides are exceedingly low.</text>
        <dbReference type="EC" id="3.4.11.1"/>
    </reaction>
</comment>
<dbReference type="GO" id="GO:0005737">
    <property type="term" value="C:cytoplasm"/>
    <property type="evidence" value="ECO:0007669"/>
    <property type="project" value="UniProtKB-SubCell"/>
</dbReference>
<comment type="function">
    <text evidence="9">Presumably involved in the processing and regular turnover of intracellular proteins. Catalyzes the removal of unsubstituted N-terminal amino acids from various peptides.</text>
</comment>
<evidence type="ECO:0000256" key="6">
    <source>
        <dbReference type="ARBA" id="ARBA00022723"/>
    </source>
</evidence>
<evidence type="ECO:0000313" key="12">
    <source>
        <dbReference type="Proteomes" id="UP000282818"/>
    </source>
</evidence>
<keyword evidence="8 9" id="KW-0464">Manganese</keyword>
<keyword evidence="7 9" id="KW-0378">Hydrolase</keyword>
<dbReference type="InterPro" id="IPR000819">
    <property type="entry name" value="Peptidase_M17_C"/>
</dbReference>
<dbReference type="Proteomes" id="UP000282818">
    <property type="component" value="Unassembled WGS sequence"/>
</dbReference>
<dbReference type="InterPro" id="IPR023042">
    <property type="entry name" value="Peptidase_M17_leu_NH2_pept"/>
</dbReference>
<feature type="binding site" evidence="9">
    <location>
        <position position="350"/>
    </location>
    <ligand>
        <name>Mn(2+)</name>
        <dbReference type="ChEBI" id="CHEBI:29035"/>
        <label>2</label>
    </ligand>
</feature>
<gene>
    <name evidence="9" type="primary">pepA</name>
    <name evidence="11" type="ORF">EOE65_13670</name>
</gene>
<dbReference type="EMBL" id="SACQ01000006">
    <property type="protein sequence ID" value="RVU30093.1"/>
    <property type="molecule type" value="Genomic_DNA"/>
</dbReference>
<evidence type="ECO:0000256" key="1">
    <source>
        <dbReference type="ARBA" id="ARBA00000135"/>
    </source>
</evidence>
<keyword evidence="12" id="KW-1185">Reference proteome</keyword>
<keyword evidence="6 9" id="KW-0479">Metal-binding</keyword>
<protein>
    <recommendedName>
        <fullName evidence="9">Probable cytosol aminopeptidase</fullName>
        <ecNumber evidence="9">3.4.11.1</ecNumber>
    </recommendedName>
    <alternativeName>
        <fullName evidence="9">Leucine aminopeptidase</fullName>
        <shortName evidence="9">LAP</shortName>
        <ecNumber evidence="9">3.4.11.10</ecNumber>
    </alternativeName>
    <alternativeName>
        <fullName evidence="9">Leucyl aminopeptidase</fullName>
    </alternativeName>
</protein>